<comment type="caution">
    <text evidence="1">The sequence shown here is derived from an EMBL/GenBank/DDBJ whole genome shotgun (WGS) entry which is preliminary data.</text>
</comment>
<name>A0ABD0JC95_9CAEN</name>
<sequence>MLMTLLLLLIAGKNKMAGRVQMAGLVAIVMTVSHVSAFVLPGPLLAAPLGIAPLVPLAPLALKGAVVHPSVVDQLPKQAPFGRPFQLEDAVPGATAAINSGTAAASWGGSVLGGLDGGFGTGGFMVDSGDLFFDGANMIGTGALMQMPQTLQMLPDSLDNIAVVGGGGQGFVEAAF</sequence>
<dbReference type="AlphaFoldDB" id="A0ABD0JC95"/>
<proteinExistence type="predicted"/>
<dbReference type="Proteomes" id="UP001519460">
    <property type="component" value="Unassembled WGS sequence"/>
</dbReference>
<dbReference type="EMBL" id="JACVVK020000506">
    <property type="protein sequence ID" value="KAK7469729.1"/>
    <property type="molecule type" value="Genomic_DNA"/>
</dbReference>
<reference evidence="1 2" key="1">
    <citation type="journal article" date="2023" name="Sci. Data">
        <title>Genome assembly of the Korean intertidal mud-creeper Batillaria attramentaria.</title>
        <authorList>
            <person name="Patra A.K."/>
            <person name="Ho P.T."/>
            <person name="Jun S."/>
            <person name="Lee S.J."/>
            <person name="Kim Y."/>
            <person name="Won Y.J."/>
        </authorList>
    </citation>
    <scope>NUCLEOTIDE SEQUENCE [LARGE SCALE GENOMIC DNA]</scope>
    <source>
        <strain evidence="1">Wonlab-2016</strain>
    </source>
</reference>
<protein>
    <submittedName>
        <fullName evidence="1">Uncharacterized protein</fullName>
    </submittedName>
</protein>
<keyword evidence="2" id="KW-1185">Reference proteome</keyword>
<organism evidence="1 2">
    <name type="scientific">Batillaria attramentaria</name>
    <dbReference type="NCBI Taxonomy" id="370345"/>
    <lineage>
        <taxon>Eukaryota</taxon>
        <taxon>Metazoa</taxon>
        <taxon>Spiralia</taxon>
        <taxon>Lophotrochozoa</taxon>
        <taxon>Mollusca</taxon>
        <taxon>Gastropoda</taxon>
        <taxon>Caenogastropoda</taxon>
        <taxon>Sorbeoconcha</taxon>
        <taxon>Cerithioidea</taxon>
        <taxon>Batillariidae</taxon>
        <taxon>Batillaria</taxon>
    </lineage>
</organism>
<evidence type="ECO:0000313" key="1">
    <source>
        <dbReference type="EMBL" id="KAK7469729.1"/>
    </source>
</evidence>
<evidence type="ECO:0000313" key="2">
    <source>
        <dbReference type="Proteomes" id="UP001519460"/>
    </source>
</evidence>
<gene>
    <name evidence="1" type="ORF">BaRGS_00036260</name>
</gene>
<accession>A0ABD0JC95</accession>